<feature type="compositionally biased region" description="Acidic residues" evidence="1">
    <location>
        <begin position="230"/>
        <end position="240"/>
    </location>
</feature>
<sequence>MPAVSANVSECVQALLEQLLSQQTPSPCSNNSTSAPSERSESRALLYIVVTLLFYSGGIIIGIITYLKRERREIEEDRAFDEFINTYIEPETRTTFHKVQQVIARLKYLQEEKVRKMGSKGTDVKSISNDNEDKTDNADQNERVDNSLIKTANSWNETENTRLDNAFCEDDEPLSSIVAKLIDPEKRRSFDVDSDEEDDYREGGLTKTPSMQSIKDYTEEPGRSARSSLIDDDNEMDDDSSTLINNERLGNKEDVHCKTVNKGCIVTNV</sequence>
<dbReference type="EMBL" id="NEDP02002066">
    <property type="protein sequence ID" value="OWF51738.1"/>
    <property type="molecule type" value="Genomic_DNA"/>
</dbReference>
<feature type="transmembrane region" description="Helical" evidence="2">
    <location>
        <begin position="44"/>
        <end position="67"/>
    </location>
</feature>
<dbReference type="Proteomes" id="UP000242188">
    <property type="component" value="Unassembled WGS sequence"/>
</dbReference>
<feature type="region of interest" description="Disordered" evidence="1">
    <location>
        <begin position="188"/>
        <end position="241"/>
    </location>
</feature>
<evidence type="ECO:0000313" key="4">
    <source>
        <dbReference type="Proteomes" id="UP000242188"/>
    </source>
</evidence>
<protein>
    <submittedName>
        <fullName evidence="3">Uncharacterized protein</fullName>
    </submittedName>
</protein>
<comment type="caution">
    <text evidence="3">The sequence shown here is derived from an EMBL/GenBank/DDBJ whole genome shotgun (WGS) entry which is preliminary data.</text>
</comment>
<feature type="compositionally biased region" description="Basic and acidic residues" evidence="1">
    <location>
        <begin position="131"/>
        <end position="145"/>
    </location>
</feature>
<keyword evidence="2" id="KW-0472">Membrane</keyword>
<evidence type="ECO:0000256" key="1">
    <source>
        <dbReference type="SAM" id="MobiDB-lite"/>
    </source>
</evidence>
<accession>A0A210QSQ5</accession>
<evidence type="ECO:0000256" key="2">
    <source>
        <dbReference type="SAM" id="Phobius"/>
    </source>
</evidence>
<feature type="region of interest" description="Disordered" evidence="1">
    <location>
        <begin position="119"/>
        <end position="153"/>
    </location>
</feature>
<keyword evidence="4" id="KW-1185">Reference proteome</keyword>
<proteinExistence type="predicted"/>
<keyword evidence="2" id="KW-1133">Transmembrane helix</keyword>
<evidence type="ECO:0000313" key="3">
    <source>
        <dbReference type="EMBL" id="OWF51738.1"/>
    </source>
</evidence>
<dbReference type="AlphaFoldDB" id="A0A210QSQ5"/>
<name>A0A210QSQ5_MIZYE</name>
<organism evidence="3 4">
    <name type="scientific">Mizuhopecten yessoensis</name>
    <name type="common">Japanese scallop</name>
    <name type="synonym">Patinopecten yessoensis</name>
    <dbReference type="NCBI Taxonomy" id="6573"/>
    <lineage>
        <taxon>Eukaryota</taxon>
        <taxon>Metazoa</taxon>
        <taxon>Spiralia</taxon>
        <taxon>Lophotrochozoa</taxon>
        <taxon>Mollusca</taxon>
        <taxon>Bivalvia</taxon>
        <taxon>Autobranchia</taxon>
        <taxon>Pteriomorphia</taxon>
        <taxon>Pectinida</taxon>
        <taxon>Pectinoidea</taxon>
        <taxon>Pectinidae</taxon>
        <taxon>Mizuhopecten</taxon>
    </lineage>
</organism>
<dbReference type="OrthoDB" id="6157012at2759"/>
<reference evidence="3 4" key="1">
    <citation type="journal article" date="2017" name="Nat. Ecol. Evol.">
        <title>Scallop genome provides insights into evolution of bilaterian karyotype and development.</title>
        <authorList>
            <person name="Wang S."/>
            <person name="Zhang J."/>
            <person name="Jiao W."/>
            <person name="Li J."/>
            <person name="Xun X."/>
            <person name="Sun Y."/>
            <person name="Guo X."/>
            <person name="Huan P."/>
            <person name="Dong B."/>
            <person name="Zhang L."/>
            <person name="Hu X."/>
            <person name="Sun X."/>
            <person name="Wang J."/>
            <person name="Zhao C."/>
            <person name="Wang Y."/>
            <person name="Wang D."/>
            <person name="Huang X."/>
            <person name="Wang R."/>
            <person name="Lv J."/>
            <person name="Li Y."/>
            <person name="Zhang Z."/>
            <person name="Liu B."/>
            <person name="Lu W."/>
            <person name="Hui Y."/>
            <person name="Liang J."/>
            <person name="Zhou Z."/>
            <person name="Hou R."/>
            <person name="Li X."/>
            <person name="Liu Y."/>
            <person name="Li H."/>
            <person name="Ning X."/>
            <person name="Lin Y."/>
            <person name="Zhao L."/>
            <person name="Xing Q."/>
            <person name="Dou J."/>
            <person name="Li Y."/>
            <person name="Mao J."/>
            <person name="Guo H."/>
            <person name="Dou H."/>
            <person name="Li T."/>
            <person name="Mu C."/>
            <person name="Jiang W."/>
            <person name="Fu Q."/>
            <person name="Fu X."/>
            <person name="Miao Y."/>
            <person name="Liu J."/>
            <person name="Yu Q."/>
            <person name="Li R."/>
            <person name="Liao H."/>
            <person name="Li X."/>
            <person name="Kong Y."/>
            <person name="Jiang Z."/>
            <person name="Chourrout D."/>
            <person name="Li R."/>
            <person name="Bao Z."/>
        </authorList>
    </citation>
    <scope>NUCLEOTIDE SEQUENCE [LARGE SCALE GENOMIC DNA]</scope>
    <source>
        <strain evidence="3 4">PY_sf001</strain>
    </source>
</reference>
<keyword evidence="2" id="KW-0812">Transmembrane</keyword>
<gene>
    <name evidence="3" type="ORF">KP79_PYT08235</name>
</gene>